<dbReference type="Pfam" id="PF02894">
    <property type="entry name" value="GFO_IDH_MocA_C"/>
    <property type="match status" value="1"/>
</dbReference>
<gene>
    <name evidence="3" type="primary">wbpB</name>
    <name evidence="3" type="ORF">SMSP2_01883</name>
</gene>
<dbReference type="InterPro" id="IPR004104">
    <property type="entry name" value="Gfo/Idh/MocA-like_OxRdtase_C"/>
</dbReference>
<name>A0A1Q2MFT4_9BACT</name>
<dbReference type="Proteomes" id="UP000188181">
    <property type="component" value="Chromosome"/>
</dbReference>
<dbReference type="Pfam" id="PF01408">
    <property type="entry name" value="GFO_IDH_MocA"/>
    <property type="match status" value="1"/>
</dbReference>
<keyword evidence="4" id="KW-1185">Reference proteome</keyword>
<dbReference type="GO" id="GO:0016491">
    <property type="term" value="F:oxidoreductase activity"/>
    <property type="evidence" value="ECO:0007669"/>
    <property type="project" value="UniProtKB-KW"/>
</dbReference>
<sequence>MKNFALIGVGGYIAPRHLEAIKNTGNNLVASLDKNDSVGILDSFFPKSSFFTEFERFDRYLEKIRHKNGEKVDYVSICSPNYLHDAHCRFALRIGADAICEKPLVLNPWNVDALQELEREYGKKIYSILQLRLHSAITSLKSRIETDTPDKIYDIDLTYITSRGPWYEVSWKGDIKKSGGVTCNIGIHFFDMLLWIFGAAKTSIIHRYDTKGAAGYIELERARVRWYLSLDKNDLPHAAVEKGLPTYRSITIEGEELEFSGGFTELHTISYEGILSGKGFGLSDVRPSIELVSNMRTAPVEKGKGELHPYLEGRK</sequence>
<dbReference type="EC" id="1.1.1.335" evidence="3"/>
<evidence type="ECO:0000313" key="3">
    <source>
        <dbReference type="EMBL" id="AQQ71509.1"/>
    </source>
</evidence>
<dbReference type="KEGG" id="pbas:SMSP2_01883"/>
<dbReference type="Gene3D" id="3.40.50.720">
    <property type="entry name" value="NAD(P)-binding Rossmann-like Domain"/>
    <property type="match status" value="1"/>
</dbReference>
<dbReference type="EMBL" id="CP019646">
    <property type="protein sequence ID" value="AQQ71509.1"/>
    <property type="molecule type" value="Genomic_DNA"/>
</dbReference>
<dbReference type="GO" id="GO:0000166">
    <property type="term" value="F:nucleotide binding"/>
    <property type="evidence" value="ECO:0007669"/>
    <property type="project" value="InterPro"/>
</dbReference>
<dbReference type="AlphaFoldDB" id="A0A1Q2MFT4"/>
<dbReference type="InterPro" id="IPR036291">
    <property type="entry name" value="NAD(P)-bd_dom_sf"/>
</dbReference>
<dbReference type="PANTHER" id="PTHR43249">
    <property type="entry name" value="UDP-N-ACETYL-2-AMINO-2-DEOXY-D-GLUCURONATE OXIDASE"/>
    <property type="match status" value="1"/>
</dbReference>
<dbReference type="SUPFAM" id="SSF51735">
    <property type="entry name" value="NAD(P)-binding Rossmann-fold domains"/>
    <property type="match status" value="1"/>
</dbReference>
<evidence type="ECO:0000313" key="4">
    <source>
        <dbReference type="Proteomes" id="UP000188181"/>
    </source>
</evidence>
<keyword evidence="3" id="KW-0560">Oxidoreductase</keyword>
<dbReference type="Gene3D" id="3.30.360.10">
    <property type="entry name" value="Dihydrodipicolinate Reductase, domain 2"/>
    <property type="match status" value="1"/>
</dbReference>
<dbReference type="InterPro" id="IPR052515">
    <property type="entry name" value="Gfo/Idh/MocA_Oxidoreductase"/>
</dbReference>
<dbReference type="InterPro" id="IPR000683">
    <property type="entry name" value="Gfo/Idh/MocA-like_OxRdtase_N"/>
</dbReference>
<proteinExistence type="predicted"/>
<accession>A0A1Q2MFT4</accession>
<feature type="domain" description="Gfo/Idh/MocA-like oxidoreductase C-terminal" evidence="2">
    <location>
        <begin position="144"/>
        <end position="209"/>
    </location>
</feature>
<protein>
    <submittedName>
        <fullName evidence="3">UDP-N-acetyl-2-amino-2-deoxy-D-glucuronate oxidase</fullName>
        <ecNumber evidence="3">1.1.1.335</ecNumber>
    </submittedName>
</protein>
<dbReference type="RefSeq" id="WP_146683675.1">
    <property type="nucleotide sequence ID" value="NZ_CP019646.1"/>
</dbReference>
<feature type="domain" description="Gfo/Idh/MocA-like oxidoreductase N-terminal" evidence="1">
    <location>
        <begin position="3"/>
        <end position="125"/>
    </location>
</feature>
<dbReference type="OrthoDB" id="9783105at2"/>
<dbReference type="STRING" id="1851148.SMSP2_01883"/>
<evidence type="ECO:0000259" key="1">
    <source>
        <dbReference type="Pfam" id="PF01408"/>
    </source>
</evidence>
<organism evidence="3 4">
    <name type="scientific">Limihaloglobus sulfuriphilus</name>
    <dbReference type="NCBI Taxonomy" id="1851148"/>
    <lineage>
        <taxon>Bacteria</taxon>
        <taxon>Pseudomonadati</taxon>
        <taxon>Planctomycetota</taxon>
        <taxon>Phycisphaerae</taxon>
        <taxon>Sedimentisphaerales</taxon>
        <taxon>Sedimentisphaeraceae</taxon>
        <taxon>Limihaloglobus</taxon>
    </lineage>
</organism>
<reference evidence="4" key="1">
    <citation type="submission" date="2017-02" db="EMBL/GenBank/DDBJ databases">
        <title>Comparative genomics and description of representatives of a novel lineage of planctomycetes thriving in anoxic sediments.</title>
        <authorList>
            <person name="Spring S."/>
            <person name="Bunk B."/>
            <person name="Sproer C."/>
        </authorList>
    </citation>
    <scope>NUCLEOTIDE SEQUENCE [LARGE SCALE GENOMIC DNA]</scope>
    <source>
        <strain evidence="4">SM-Chi-D1</strain>
    </source>
</reference>
<evidence type="ECO:0000259" key="2">
    <source>
        <dbReference type="Pfam" id="PF02894"/>
    </source>
</evidence>
<dbReference type="PANTHER" id="PTHR43249:SF1">
    <property type="entry name" value="D-GLUCOSIDE 3-DEHYDROGENASE"/>
    <property type="match status" value="1"/>
</dbReference>